<evidence type="ECO:0000313" key="3">
    <source>
        <dbReference type="EMBL" id="HJB59586.1"/>
    </source>
</evidence>
<gene>
    <name evidence="3" type="ORF">H9771_08065</name>
</gene>
<dbReference type="EMBL" id="DWXX01000144">
    <property type="protein sequence ID" value="HJB59586.1"/>
    <property type="molecule type" value="Genomic_DNA"/>
</dbReference>
<evidence type="ECO:0000256" key="2">
    <source>
        <dbReference type="RuleBase" id="RU362080"/>
    </source>
</evidence>
<comment type="similarity">
    <text evidence="1 2">Belongs to the phD/YefM antitoxin family.</text>
</comment>
<dbReference type="InterPro" id="IPR036165">
    <property type="entry name" value="YefM-like_sf"/>
</dbReference>
<reference evidence="3" key="2">
    <citation type="submission" date="2021-04" db="EMBL/GenBank/DDBJ databases">
        <authorList>
            <person name="Gilroy R."/>
        </authorList>
    </citation>
    <scope>NUCLEOTIDE SEQUENCE</scope>
    <source>
        <strain evidence="3">ChiHjej9B8-13557</strain>
    </source>
</reference>
<evidence type="ECO:0000313" key="4">
    <source>
        <dbReference type="Proteomes" id="UP000824211"/>
    </source>
</evidence>
<dbReference type="InterPro" id="IPR006442">
    <property type="entry name" value="Antitoxin_Phd/YefM"/>
</dbReference>
<organism evidence="3 4">
    <name type="scientific">Candidatus Faecalibacterium faecipullorum</name>
    <dbReference type="NCBI Taxonomy" id="2838578"/>
    <lineage>
        <taxon>Bacteria</taxon>
        <taxon>Bacillati</taxon>
        <taxon>Bacillota</taxon>
        <taxon>Clostridia</taxon>
        <taxon>Eubacteriales</taxon>
        <taxon>Oscillospiraceae</taxon>
        <taxon>Faecalibacterium</taxon>
    </lineage>
</organism>
<accession>A0A9D2MF38</accession>
<dbReference type="SUPFAM" id="SSF143120">
    <property type="entry name" value="YefM-like"/>
    <property type="match status" value="1"/>
</dbReference>
<proteinExistence type="inferred from homology"/>
<dbReference type="Pfam" id="PF02604">
    <property type="entry name" value="PhdYeFM_antitox"/>
    <property type="match status" value="1"/>
</dbReference>
<dbReference type="AlphaFoldDB" id="A0A9D2MF38"/>
<dbReference type="Gene3D" id="3.40.1620.10">
    <property type="entry name" value="YefM-like domain"/>
    <property type="match status" value="1"/>
</dbReference>
<comment type="function">
    <text evidence="2">Antitoxin component of a type II toxin-antitoxin (TA) system.</text>
</comment>
<comment type="caution">
    <text evidence="3">The sequence shown here is derived from an EMBL/GenBank/DDBJ whole genome shotgun (WGS) entry which is preliminary data.</text>
</comment>
<name>A0A9D2MF38_9FIRM</name>
<reference evidence="3" key="1">
    <citation type="journal article" date="2021" name="PeerJ">
        <title>Extensive microbial diversity within the chicken gut microbiome revealed by metagenomics and culture.</title>
        <authorList>
            <person name="Gilroy R."/>
            <person name="Ravi A."/>
            <person name="Getino M."/>
            <person name="Pursley I."/>
            <person name="Horton D.L."/>
            <person name="Alikhan N.F."/>
            <person name="Baker D."/>
            <person name="Gharbi K."/>
            <person name="Hall N."/>
            <person name="Watson M."/>
            <person name="Adriaenssens E.M."/>
            <person name="Foster-Nyarko E."/>
            <person name="Jarju S."/>
            <person name="Secka A."/>
            <person name="Antonio M."/>
            <person name="Oren A."/>
            <person name="Chaudhuri R.R."/>
            <person name="La Ragione R."/>
            <person name="Hildebrand F."/>
            <person name="Pallen M.J."/>
        </authorList>
    </citation>
    <scope>NUCLEOTIDE SEQUENCE</scope>
    <source>
        <strain evidence="3">ChiHjej9B8-13557</strain>
    </source>
</reference>
<dbReference type="Proteomes" id="UP000824211">
    <property type="component" value="Unassembled WGS sequence"/>
</dbReference>
<evidence type="ECO:0000256" key="1">
    <source>
        <dbReference type="ARBA" id="ARBA00009981"/>
    </source>
</evidence>
<protein>
    <recommendedName>
        <fullName evidence="2">Antitoxin</fullName>
    </recommendedName>
</protein>
<sequence length="85" mass="9503">MTNVNATNFRKNLFEYLNSAVDYNDIINVSTKSGNAIVMSEDEYNSLTETLYLLSHPATRDEILTGMAASHDDCVPLEEVDWGDV</sequence>